<keyword evidence="7 11" id="KW-0862">Zinc</keyword>
<evidence type="ECO:0000256" key="11">
    <source>
        <dbReference type="RuleBase" id="RU003983"/>
    </source>
</evidence>
<evidence type="ECO:0000256" key="6">
    <source>
        <dbReference type="ARBA" id="ARBA00022801"/>
    </source>
</evidence>
<keyword evidence="15" id="KW-1185">Reference proteome</keyword>
<accession>A0ABT7LSX2</accession>
<keyword evidence="9 11" id="KW-0482">Metalloprotease</keyword>
<evidence type="ECO:0000256" key="1">
    <source>
        <dbReference type="ARBA" id="ARBA00004651"/>
    </source>
</evidence>
<evidence type="ECO:0000256" key="10">
    <source>
        <dbReference type="ARBA" id="ARBA00023136"/>
    </source>
</evidence>
<dbReference type="InterPro" id="IPR050083">
    <property type="entry name" value="HtpX_protease"/>
</dbReference>
<sequence length="396" mass="43862">MKELVYPKERTLGLITLVLGVIVWLGLIVGTFGTALIGLLFAFLVYVFAQSALISYIKGNGVELTANQFPDLWDQFEDCCRRLDMPKLPRAYVLNGDGMLNAFATRFLGTQYVVLLSGTLEAMAQHEDGVRFYLGHELGHLRMKHLQGQVLRWPVLWLPLLGAAYSRAREYTCDLHGAACCKTPEGAARALAALAAGSQRWRDLNLPSYLKQLRETRGFWMSFHELCAAYPWHTKRVARVLPDAKVPSRNPLAYLLAVFVPYAGRLGAGFGLLMLVYIVGVLAAIALPAYQEYQLRSKAVTLLMDSAPARQALSTYYKDQETIPDSLEQLGISDTLPTGQRMSLNGENMTLSLPLGKGTLDLVPQVQKDGSLLWVCETSGELTLKKLPMNCEHGIP</sequence>
<keyword evidence="8 12" id="KW-1133">Transmembrane helix</keyword>
<name>A0ABT7LSX2_9BURK</name>
<dbReference type="CDD" id="cd07325">
    <property type="entry name" value="M48_Ste24p_like"/>
    <property type="match status" value="1"/>
</dbReference>
<dbReference type="InterPro" id="IPR001915">
    <property type="entry name" value="Peptidase_M48"/>
</dbReference>
<protein>
    <submittedName>
        <fullName evidence="14">M48 family metalloprotease</fullName>
        <ecNumber evidence="14">3.4.24.-</ecNumber>
    </submittedName>
</protein>
<dbReference type="EC" id="3.4.24.-" evidence="14"/>
<keyword evidence="2" id="KW-1003">Cell membrane</keyword>
<dbReference type="PANTHER" id="PTHR43221">
    <property type="entry name" value="PROTEASE HTPX"/>
    <property type="match status" value="1"/>
</dbReference>
<evidence type="ECO:0000313" key="15">
    <source>
        <dbReference type="Proteomes" id="UP001238603"/>
    </source>
</evidence>
<keyword evidence="3 11" id="KW-0645">Protease</keyword>
<feature type="transmembrane region" description="Helical" evidence="12">
    <location>
        <begin position="12"/>
        <end position="29"/>
    </location>
</feature>
<keyword evidence="5" id="KW-0479">Metal-binding</keyword>
<dbReference type="Proteomes" id="UP001238603">
    <property type="component" value="Unassembled WGS sequence"/>
</dbReference>
<feature type="transmembrane region" description="Helical" evidence="12">
    <location>
        <begin position="270"/>
        <end position="290"/>
    </location>
</feature>
<comment type="similarity">
    <text evidence="11">Belongs to the peptidase M48 family.</text>
</comment>
<dbReference type="Pfam" id="PF01435">
    <property type="entry name" value="Peptidase_M48"/>
    <property type="match status" value="2"/>
</dbReference>
<dbReference type="SUPFAM" id="SSF54523">
    <property type="entry name" value="Pili subunits"/>
    <property type="match status" value="1"/>
</dbReference>
<evidence type="ECO:0000313" key="14">
    <source>
        <dbReference type="EMBL" id="MDL5034586.1"/>
    </source>
</evidence>
<comment type="subcellular location">
    <subcellularLocation>
        <location evidence="1">Cell membrane</location>
        <topology evidence="1">Multi-pass membrane protein</topology>
    </subcellularLocation>
</comment>
<dbReference type="GO" id="GO:0008237">
    <property type="term" value="F:metallopeptidase activity"/>
    <property type="evidence" value="ECO:0007669"/>
    <property type="project" value="UniProtKB-KW"/>
</dbReference>
<evidence type="ECO:0000256" key="7">
    <source>
        <dbReference type="ARBA" id="ARBA00022833"/>
    </source>
</evidence>
<dbReference type="Gene3D" id="3.30.700.10">
    <property type="entry name" value="Glycoprotein, Type 4 Pilin"/>
    <property type="match status" value="1"/>
</dbReference>
<feature type="domain" description="Peptidase M48" evidence="13">
    <location>
        <begin position="68"/>
        <end position="150"/>
    </location>
</feature>
<comment type="cofactor">
    <cofactor evidence="11">
        <name>Zn(2+)</name>
        <dbReference type="ChEBI" id="CHEBI:29105"/>
    </cofactor>
    <text evidence="11">Binds 1 zinc ion per subunit.</text>
</comment>
<gene>
    <name evidence="14" type="ORF">QRD43_21960</name>
</gene>
<evidence type="ECO:0000256" key="5">
    <source>
        <dbReference type="ARBA" id="ARBA00022723"/>
    </source>
</evidence>
<dbReference type="InterPro" id="IPR045584">
    <property type="entry name" value="Pilin-like"/>
</dbReference>
<dbReference type="Gene3D" id="3.30.2010.10">
    <property type="entry name" value="Metalloproteases ('zincins'), catalytic domain"/>
    <property type="match status" value="1"/>
</dbReference>
<evidence type="ECO:0000256" key="4">
    <source>
        <dbReference type="ARBA" id="ARBA00022692"/>
    </source>
</evidence>
<dbReference type="RefSeq" id="WP_285984659.1">
    <property type="nucleotide sequence ID" value="NZ_JASVDS010000010.1"/>
</dbReference>
<dbReference type="EMBL" id="JASVDS010000010">
    <property type="protein sequence ID" value="MDL5034586.1"/>
    <property type="molecule type" value="Genomic_DNA"/>
</dbReference>
<keyword evidence="10 12" id="KW-0472">Membrane</keyword>
<organism evidence="14 15">
    <name type="scientific">Roseateles subflavus</name>
    <dbReference type="NCBI Taxonomy" id="3053353"/>
    <lineage>
        <taxon>Bacteria</taxon>
        <taxon>Pseudomonadati</taxon>
        <taxon>Pseudomonadota</taxon>
        <taxon>Betaproteobacteria</taxon>
        <taxon>Burkholderiales</taxon>
        <taxon>Sphaerotilaceae</taxon>
        <taxon>Roseateles</taxon>
    </lineage>
</organism>
<feature type="domain" description="Peptidase M48" evidence="13">
    <location>
        <begin position="160"/>
        <end position="240"/>
    </location>
</feature>
<feature type="transmembrane region" description="Helical" evidence="12">
    <location>
        <begin position="35"/>
        <end position="57"/>
    </location>
</feature>
<evidence type="ECO:0000256" key="3">
    <source>
        <dbReference type="ARBA" id="ARBA00022670"/>
    </source>
</evidence>
<keyword evidence="4 12" id="KW-0812">Transmembrane</keyword>
<evidence type="ECO:0000259" key="13">
    <source>
        <dbReference type="Pfam" id="PF01435"/>
    </source>
</evidence>
<dbReference type="PANTHER" id="PTHR43221:SF1">
    <property type="entry name" value="PROTEASE HTPX"/>
    <property type="match status" value="1"/>
</dbReference>
<keyword evidence="6 11" id="KW-0378">Hydrolase</keyword>
<evidence type="ECO:0000256" key="9">
    <source>
        <dbReference type="ARBA" id="ARBA00023049"/>
    </source>
</evidence>
<reference evidence="14 15" key="1">
    <citation type="submission" date="2023-06" db="EMBL/GenBank/DDBJ databases">
        <title>Pelomonas sp. APW6 16S ribosomal RNA gene genome sequencing and assembly.</title>
        <authorList>
            <person name="Woo H."/>
        </authorList>
    </citation>
    <scope>NUCLEOTIDE SEQUENCE [LARGE SCALE GENOMIC DNA]</scope>
    <source>
        <strain evidence="14 15">APW6</strain>
    </source>
</reference>
<proteinExistence type="inferred from homology"/>
<evidence type="ECO:0000256" key="12">
    <source>
        <dbReference type="SAM" id="Phobius"/>
    </source>
</evidence>
<evidence type="ECO:0000256" key="8">
    <source>
        <dbReference type="ARBA" id="ARBA00022989"/>
    </source>
</evidence>
<evidence type="ECO:0000256" key="2">
    <source>
        <dbReference type="ARBA" id="ARBA00022475"/>
    </source>
</evidence>
<comment type="caution">
    <text evidence="14">The sequence shown here is derived from an EMBL/GenBank/DDBJ whole genome shotgun (WGS) entry which is preliminary data.</text>
</comment>